<sequence>MTYWEKRQQQLNKQLEKDEAKLKKRLSSFYDAEFRKLEKQIAAYYTQFGEDNVIQYRTLMERLSAEDQRLFMEQMDAFVKKYPEYAHLMPVRDSIYRLNRLEGLQHSILMQQYEIGATNIEQITDHLNRQALQAANAAAEALGFGKNFYAINADIIRKFVDVPWADGKNFSTRIWGNTEKLANYLNTDIAQAFARGDSYDRIVSNLKKRFDKVARNDAYRLVYTEGTYVMAEATMTPFESEFEQYRVSTVGDGKVCDICREVAKETFQIKDRTPGVNFPPLHAWCRCSFTIEVSDWDAWMEGYELKHGNEQAEKIKNHFETDNVVDVFHLNFPEKGGKLEDNELLLKARTELDQYYQVTGLHSDGKNFYMRDSKKRIVRKFTPEQLAKIIRESKSYNGQEVKIYSCDAGAEGMKAAQELANALRVPVKAPIALIGLTENGRFSVIKSLNEYGYIVEQYEGDKGWKIFIPMEK</sequence>
<dbReference type="NCBIfam" id="TIGR01641">
    <property type="entry name" value="phageSPP1_gp7"/>
    <property type="match status" value="1"/>
</dbReference>
<accession>A0A853JSJ9</accession>
<evidence type="ECO:0000313" key="2">
    <source>
        <dbReference type="EMBL" id="NZA39548.1"/>
    </source>
</evidence>
<comment type="caution">
    <text evidence="2">The sequence shown here is derived from an EMBL/GenBank/DDBJ whole genome shotgun (WGS) entry which is preliminary data.</text>
</comment>
<feature type="domain" description="Phage head morphogenesis" evidence="1">
    <location>
        <begin position="185"/>
        <end position="289"/>
    </location>
</feature>
<evidence type="ECO:0000313" key="3">
    <source>
        <dbReference type="Proteomes" id="UP000586254"/>
    </source>
</evidence>
<dbReference type="RefSeq" id="WP_180493895.1">
    <property type="nucleotide sequence ID" value="NZ_JACCKS010000021.1"/>
</dbReference>
<proteinExistence type="predicted"/>
<dbReference type="Proteomes" id="UP000586254">
    <property type="component" value="Unassembled WGS sequence"/>
</dbReference>
<dbReference type="AlphaFoldDB" id="A0A853JSJ9"/>
<name>A0A853JSJ9_9FIRM</name>
<evidence type="ECO:0000259" key="1">
    <source>
        <dbReference type="Pfam" id="PF04233"/>
    </source>
</evidence>
<reference evidence="2 3" key="1">
    <citation type="submission" date="2020-07" db="EMBL/GenBank/DDBJ databases">
        <title>Organ Donor 1.</title>
        <authorList>
            <person name="Marsh A.J."/>
            <person name="Azcarate-Peril M.A."/>
        </authorList>
    </citation>
    <scope>NUCLEOTIDE SEQUENCE [LARGE SCALE GENOMIC DNA]</scope>
    <source>
        <strain evidence="2 3">AMC0717</strain>
    </source>
</reference>
<dbReference type="Pfam" id="PF04233">
    <property type="entry name" value="Phage_Mu_F"/>
    <property type="match status" value="1"/>
</dbReference>
<dbReference type="InterPro" id="IPR006528">
    <property type="entry name" value="Phage_head_morphogenesis_dom"/>
</dbReference>
<organism evidence="2 3">
    <name type="scientific">Eubacterium callanderi</name>
    <dbReference type="NCBI Taxonomy" id="53442"/>
    <lineage>
        <taxon>Bacteria</taxon>
        <taxon>Bacillati</taxon>
        <taxon>Bacillota</taxon>
        <taxon>Clostridia</taxon>
        <taxon>Eubacteriales</taxon>
        <taxon>Eubacteriaceae</taxon>
        <taxon>Eubacterium</taxon>
    </lineage>
</organism>
<dbReference type="EMBL" id="JACCKS010000021">
    <property type="protein sequence ID" value="NZA39548.1"/>
    <property type="molecule type" value="Genomic_DNA"/>
</dbReference>
<gene>
    <name evidence="2" type="ORF">H0N91_15780</name>
</gene>
<protein>
    <submittedName>
        <fullName evidence="2">Minor capsid protein</fullName>
    </submittedName>
</protein>